<evidence type="ECO:0000256" key="2">
    <source>
        <dbReference type="ARBA" id="ARBA00022692"/>
    </source>
</evidence>
<feature type="transmembrane region" description="Helical" evidence="6">
    <location>
        <begin position="223"/>
        <end position="246"/>
    </location>
</feature>
<keyword evidence="10" id="KW-1185">Reference proteome</keyword>
<organism evidence="9 10">
    <name type="scientific">Pseudochryseolinea flava</name>
    <dbReference type="NCBI Taxonomy" id="2059302"/>
    <lineage>
        <taxon>Bacteria</taxon>
        <taxon>Pseudomonadati</taxon>
        <taxon>Bacteroidota</taxon>
        <taxon>Cytophagia</taxon>
        <taxon>Cytophagales</taxon>
        <taxon>Fulvivirgaceae</taxon>
        <taxon>Pseudochryseolinea</taxon>
    </lineage>
</organism>
<dbReference type="EMBL" id="QMFY01000013">
    <property type="protein sequence ID" value="RAV99039.1"/>
    <property type="molecule type" value="Genomic_DNA"/>
</dbReference>
<dbReference type="Gene3D" id="1.20.5.2700">
    <property type="match status" value="1"/>
</dbReference>
<feature type="transmembrane region" description="Helical" evidence="6">
    <location>
        <begin position="420"/>
        <end position="445"/>
    </location>
</feature>
<evidence type="ECO:0000256" key="3">
    <source>
        <dbReference type="ARBA" id="ARBA00022989"/>
    </source>
</evidence>
<evidence type="ECO:0000259" key="8">
    <source>
        <dbReference type="Pfam" id="PF00662"/>
    </source>
</evidence>
<comment type="caution">
    <text evidence="9">The sequence shown here is derived from an EMBL/GenBank/DDBJ whole genome shotgun (WGS) entry which is preliminary data.</text>
</comment>
<evidence type="ECO:0000256" key="4">
    <source>
        <dbReference type="ARBA" id="ARBA00023136"/>
    </source>
</evidence>
<dbReference type="GO" id="GO:0008137">
    <property type="term" value="F:NADH dehydrogenase (ubiquinone) activity"/>
    <property type="evidence" value="ECO:0007669"/>
    <property type="project" value="InterPro"/>
</dbReference>
<feature type="domain" description="NADH-Ubiquinone oxidoreductase (complex I) chain 5 N-terminal" evidence="8">
    <location>
        <begin position="73"/>
        <end position="123"/>
    </location>
</feature>
<keyword evidence="3 6" id="KW-1133">Transmembrane helix</keyword>
<feature type="transmembrane region" description="Helical" evidence="6">
    <location>
        <begin position="282"/>
        <end position="304"/>
    </location>
</feature>
<dbReference type="OrthoDB" id="9807568at2"/>
<dbReference type="PRINTS" id="PR01435">
    <property type="entry name" value="NPOXDRDTASE5"/>
</dbReference>
<sequence>MVNTEFLISLVPLFPLLGFLIVALNVRRLSHGVTAFIACGAILLSFITSVVLFTKLLSAPEAERSITVTLYQWFAAGSFSANISFLLDPLSSLFLLIITGVGFLIHVYSIGYMHDDKGFNRFFSYLNLFVFFMLLLVMGSNYLLMFVGWEGVGLCSYLLIGFWFKNQNYNDAANKAFIMNRVGDLGLLIGIVLIAWKFGSISYPDVFANALQNSEALKSHGILITWITMLLFVGAMGKSAQIPLYTWLPDAMAGPTPVSALIHAATMVTAGIYMIARNNVLYAMAPATLTVVMIVGLATAIFAATIALKQNDIKKVLAYSTVSQLGLMFLALGLGAFTAGIFHMATHAFFKALLFLGAGSVIHALGNEQDIRNMGGLKKYLPVTYMTFLIGVLAISGIPPFAGFFSKDEILANAFAQNKIVWVLAVGASLLTAFYMFRLFFLTFFGKERASHEKMHHIHESPKSILIPLIVLAILSLAGGFMGVPEVLHGSHWLSHYLAPVFASSTQFLAHHDHLSHATEYALMGGIVGATIILIIFAYSRYAKNNHVPATDETTTGLQRVLMNKYYIDELYNAIIVKPLYHISAVFEAFIERLGIDKLVNASGSFVVWGSRTARLLQNGSIGYYIFIMVIGIVLILVANNLK</sequence>
<evidence type="ECO:0000256" key="6">
    <source>
        <dbReference type="SAM" id="Phobius"/>
    </source>
</evidence>
<evidence type="ECO:0000256" key="1">
    <source>
        <dbReference type="ARBA" id="ARBA00004127"/>
    </source>
</evidence>
<accession>A0A364XZ03</accession>
<feature type="transmembrane region" description="Helical" evidence="6">
    <location>
        <begin position="385"/>
        <end position="405"/>
    </location>
</feature>
<comment type="subcellular location">
    <subcellularLocation>
        <location evidence="1">Endomembrane system</location>
        <topology evidence="1">Multi-pass membrane protein</topology>
    </subcellularLocation>
    <subcellularLocation>
        <location evidence="5">Membrane</location>
        <topology evidence="5">Multi-pass membrane protein</topology>
    </subcellularLocation>
</comment>
<protein>
    <submittedName>
        <fullName evidence="9">NADH-quinone oxidoreductase subunit L</fullName>
    </submittedName>
</protein>
<dbReference type="RefSeq" id="WP_112748852.1">
    <property type="nucleotide sequence ID" value="NZ_QMFY01000013.1"/>
</dbReference>
<feature type="transmembrane region" description="Helical" evidence="6">
    <location>
        <begin position="122"/>
        <end position="140"/>
    </location>
</feature>
<dbReference type="PANTHER" id="PTHR42829:SF2">
    <property type="entry name" value="NADH-UBIQUINONE OXIDOREDUCTASE CHAIN 5"/>
    <property type="match status" value="1"/>
</dbReference>
<dbReference type="NCBIfam" id="NF005141">
    <property type="entry name" value="PRK06590.1"/>
    <property type="match status" value="1"/>
</dbReference>
<dbReference type="InterPro" id="IPR001516">
    <property type="entry name" value="Proton_antipo_N"/>
</dbReference>
<dbReference type="InterPro" id="IPR003945">
    <property type="entry name" value="NU5C-like"/>
</dbReference>
<dbReference type="PRINTS" id="PR01434">
    <property type="entry name" value="NADHDHGNASE5"/>
</dbReference>
<feature type="transmembrane region" description="Helical" evidence="6">
    <location>
        <begin position="6"/>
        <end position="26"/>
    </location>
</feature>
<evidence type="ECO:0000259" key="7">
    <source>
        <dbReference type="Pfam" id="PF00361"/>
    </source>
</evidence>
<feature type="transmembrane region" description="Helical" evidence="6">
    <location>
        <begin position="348"/>
        <end position="365"/>
    </location>
</feature>
<dbReference type="Pfam" id="PF00361">
    <property type="entry name" value="Proton_antipo_M"/>
    <property type="match status" value="1"/>
</dbReference>
<reference evidence="9 10" key="1">
    <citation type="submission" date="2018-06" db="EMBL/GenBank/DDBJ databases">
        <title>Chryseolinea flavus sp. nov., a member of the phylum Bacteroidetes isolated from soil.</title>
        <authorList>
            <person name="Li Y."/>
            <person name="Wang J."/>
        </authorList>
    </citation>
    <scope>NUCLEOTIDE SEQUENCE [LARGE SCALE GENOMIC DNA]</scope>
    <source>
        <strain evidence="9 10">SDU1-6</strain>
    </source>
</reference>
<dbReference type="Proteomes" id="UP000251889">
    <property type="component" value="Unassembled WGS sequence"/>
</dbReference>
<dbReference type="Pfam" id="PF00662">
    <property type="entry name" value="Proton_antipo_N"/>
    <property type="match status" value="1"/>
</dbReference>
<feature type="transmembrane region" description="Helical" evidence="6">
    <location>
        <begin position="316"/>
        <end position="342"/>
    </location>
</feature>
<dbReference type="PANTHER" id="PTHR42829">
    <property type="entry name" value="NADH-UBIQUINONE OXIDOREDUCTASE CHAIN 5"/>
    <property type="match status" value="1"/>
</dbReference>
<feature type="transmembrane region" description="Helical" evidence="6">
    <location>
        <begin position="622"/>
        <end position="642"/>
    </location>
</feature>
<feature type="transmembrane region" description="Helical" evidence="6">
    <location>
        <begin position="33"/>
        <end position="53"/>
    </location>
</feature>
<dbReference type="AlphaFoldDB" id="A0A364XZ03"/>
<evidence type="ECO:0000313" key="9">
    <source>
        <dbReference type="EMBL" id="RAV99039.1"/>
    </source>
</evidence>
<evidence type="ECO:0000313" key="10">
    <source>
        <dbReference type="Proteomes" id="UP000251889"/>
    </source>
</evidence>
<gene>
    <name evidence="9" type="ORF">DQQ10_20815</name>
</gene>
<proteinExistence type="predicted"/>
<feature type="transmembrane region" description="Helical" evidence="6">
    <location>
        <begin position="146"/>
        <end position="164"/>
    </location>
</feature>
<feature type="transmembrane region" description="Helical" evidence="6">
    <location>
        <begin position="90"/>
        <end position="110"/>
    </location>
</feature>
<feature type="transmembrane region" description="Helical" evidence="6">
    <location>
        <begin position="258"/>
        <end position="276"/>
    </location>
</feature>
<name>A0A364XZ03_9BACT</name>
<keyword evidence="2 5" id="KW-0812">Transmembrane</keyword>
<dbReference type="GO" id="GO:0015990">
    <property type="term" value="P:electron transport coupled proton transport"/>
    <property type="evidence" value="ECO:0007669"/>
    <property type="project" value="TreeGrafter"/>
</dbReference>
<feature type="transmembrane region" description="Helical" evidence="6">
    <location>
        <begin position="465"/>
        <end position="484"/>
    </location>
</feature>
<feature type="transmembrane region" description="Helical" evidence="6">
    <location>
        <begin position="521"/>
        <end position="539"/>
    </location>
</feature>
<dbReference type="GO" id="GO:0042773">
    <property type="term" value="P:ATP synthesis coupled electron transport"/>
    <property type="evidence" value="ECO:0007669"/>
    <property type="project" value="InterPro"/>
</dbReference>
<dbReference type="GO" id="GO:0016020">
    <property type="term" value="C:membrane"/>
    <property type="evidence" value="ECO:0007669"/>
    <property type="project" value="UniProtKB-SubCell"/>
</dbReference>
<keyword evidence="4 6" id="KW-0472">Membrane</keyword>
<dbReference type="GO" id="GO:0003954">
    <property type="term" value="F:NADH dehydrogenase activity"/>
    <property type="evidence" value="ECO:0007669"/>
    <property type="project" value="TreeGrafter"/>
</dbReference>
<feature type="transmembrane region" description="Helical" evidence="6">
    <location>
        <begin position="185"/>
        <end position="203"/>
    </location>
</feature>
<dbReference type="InterPro" id="IPR001750">
    <property type="entry name" value="ND/Mrp_TM"/>
</dbReference>
<dbReference type="NCBIfam" id="TIGR01974">
    <property type="entry name" value="NDH_I_L"/>
    <property type="match status" value="1"/>
</dbReference>
<feature type="domain" description="NADH:quinone oxidoreductase/Mrp antiporter transmembrane" evidence="7">
    <location>
        <begin position="141"/>
        <end position="432"/>
    </location>
</feature>
<evidence type="ECO:0000256" key="5">
    <source>
        <dbReference type="RuleBase" id="RU000320"/>
    </source>
</evidence>
<dbReference type="GO" id="GO:0012505">
    <property type="term" value="C:endomembrane system"/>
    <property type="evidence" value="ECO:0007669"/>
    <property type="project" value="UniProtKB-SubCell"/>
</dbReference>
<dbReference type="InterPro" id="IPR018393">
    <property type="entry name" value="NADHpl_OxRdtase_5_subgr"/>
</dbReference>